<comment type="catalytic activity">
    <reaction evidence="6 7">
        <text>D-glyceraldehyde 3-phosphate = dihydroxyacetone phosphate</text>
        <dbReference type="Rhea" id="RHEA:18585"/>
        <dbReference type="ChEBI" id="CHEBI:57642"/>
        <dbReference type="ChEBI" id="CHEBI:59776"/>
        <dbReference type="EC" id="5.3.1.1"/>
    </reaction>
</comment>
<evidence type="ECO:0000256" key="1">
    <source>
        <dbReference type="ARBA" id="ARBA00007422"/>
    </source>
</evidence>
<comment type="caution">
    <text evidence="8">The sequence shown here is derived from an EMBL/GenBank/DDBJ whole genome shotgun (WGS) entry which is preliminary data.</text>
</comment>
<dbReference type="InterPro" id="IPR020861">
    <property type="entry name" value="Triosephosphate_isomerase_AS"/>
</dbReference>
<dbReference type="CDD" id="cd00311">
    <property type="entry name" value="TIM"/>
    <property type="match status" value="1"/>
</dbReference>
<evidence type="ECO:0000256" key="7">
    <source>
        <dbReference type="RuleBase" id="RU363013"/>
    </source>
</evidence>
<dbReference type="InterPro" id="IPR022896">
    <property type="entry name" value="TrioseP_Isoase_bac/euk"/>
</dbReference>
<evidence type="ECO:0000256" key="5">
    <source>
        <dbReference type="ARBA" id="ARBA00023235"/>
    </source>
</evidence>
<dbReference type="PANTHER" id="PTHR21139">
    <property type="entry name" value="TRIOSEPHOSPHATE ISOMERASE"/>
    <property type="match status" value="1"/>
</dbReference>
<dbReference type="NCBIfam" id="TIGR00419">
    <property type="entry name" value="tim"/>
    <property type="match status" value="1"/>
</dbReference>
<feature type="active site" description="Proton acceptor" evidence="6">
    <location>
        <position position="166"/>
    </location>
</feature>
<feature type="binding site" evidence="6">
    <location>
        <begin position="234"/>
        <end position="235"/>
    </location>
    <ligand>
        <name>substrate</name>
    </ligand>
</feature>
<comment type="function">
    <text evidence="6">Involved in the gluconeogenesis. Catalyzes stereospecifically the conversion of dihydroxyacetone phosphate (DHAP) to D-glyceraldehyde-3-phosphate (G3P).</text>
</comment>
<sequence>MRKPFVAGNWKMNKTVEQARVLVSEMLPGLQAVKAVERVLCPPFTSLMAIAAMLSGTDIGLGAQNMHWETAGAFTGEIAPAMVKEFCQYVILGHSERRTYFGETDETVNRKVRAALAHGLTPIVCIGETLAENEAGRTAEVVSRQIEQGLKDLTPEQASGLVIAYEPVWAIGTGRAASGEDANRVVGDVIRPTLAKMFGNTVAEGVRVLYGGSVTAANAAEFFTQPQIDGALVGGASLKAAEFVKIVEAAAK</sequence>
<evidence type="ECO:0000256" key="4">
    <source>
        <dbReference type="ARBA" id="ARBA00023152"/>
    </source>
</evidence>
<reference evidence="8 9" key="1">
    <citation type="submission" date="2023-07" db="EMBL/GenBank/DDBJ databases">
        <title>Novel species of Thermanaerothrix with wide hydrolytic capabilities.</title>
        <authorList>
            <person name="Zayulina K.S."/>
            <person name="Podosokorskaya O.A."/>
            <person name="Elcheninov A.G."/>
        </authorList>
    </citation>
    <scope>NUCLEOTIDE SEQUENCE [LARGE SCALE GENOMIC DNA]</scope>
    <source>
        <strain evidence="8 9">4228-RoL</strain>
    </source>
</reference>
<dbReference type="PROSITE" id="PS51440">
    <property type="entry name" value="TIM_2"/>
    <property type="match status" value="1"/>
</dbReference>
<keyword evidence="4 6" id="KW-0324">Glycolysis</keyword>
<comment type="similarity">
    <text evidence="1 6 7">Belongs to the triosephosphate isomerase family.</text>
</comment>
<gene>
    <name evidence="6 8" type="primary">tpiA</name>
    <name evidence="8" type="ORF">QYE77_12800</name>
</gene>
<evidence type="ECO:0000256" key="2">
    <source>
        <dbReference type="ARBA" id="ARBA00022432"/>
    </source>
</evidence>
<feature type="binding site" evidence="6">
    <location>
        <position position="213"/>
    </location>
    <ligand>
        <name>substrate</name>
    </ligand>
</feature>
<organism evidence="8 9">
    <name type="scientific">Thermanaerothrix solaris</name>
    <dbReference type="NCBI Taxonomy" id="3058434"/>
    <lineage>
        <taxon>Bacteria</taxon>
        <taxon>Bacillati</taxon>
        <taxon>Chloroflexota</taxon>
        <taxon>Anaerolineae</taxon>
        <taxon>Anaerolineales</taxon>
        <taxon>Anaerolineaceae</taxon>
        <taxon>Thermanaerothrix</taxon>
    </lineage>
</organism>
<dbReference type="Pfam" id="PF00121">
    <property type="entry name" value="TIM"/>
    <property type="match status" value="1"/>
</dbReference>
<proteinExistence type="inferred from homology"/>
<evidence type="ECO:0000313" key="9">
    <source>
        <dbReference type="Proteomes" id="UP001254165"/>
    </source>
</evidence>
<dbReference type="InterPro" id="IPR035990">
    <property type="entry name" value="TIM_sf"/>
</dbReference>
<comment type="subunit">
    <text evidence="6 7">Homodimer.</text>
</comment>
<keyword evidence="9" id="KW-1185">Reference proteome</keyword>
<comment type="pathway">
    <text evidence="6 7">Carbohydrate biosynthesis; gluconeogenesis.</text>
</comment>
<feature type="binding site" evidence="6">
    <location>
        <position position="172"/>
    </location>
    <ligand>
        <name>substrate</name>
    </ligand>
</feature>
<dbReference type="Gene3D" id="3.20.20.70">
    <property type="entry name" value="Aldolase class I"/>
    <property type="match status" value="1"/>
</dbReference>
<dbReference type="PANTHER" id="PTHR21139:SF42">
    <property type="entry name" value="TRIOSEPHOSPHATE ISOMERASE"/>
    <property type="match status" value="1"/>
</dbReference>
<keyword evidence="5 6" id="KW-0413">Isomerase</keyword>
<dbReference type="PROSITE" id="PS00171">
    <property type="entry name" value="TIM_1"/>
    <property type="match status" value="1"/>
</dbReference>
<dbReference type="InterPro" id="IPR013785">
    <property type="entry name" value="Aldolase_TIM"/>
</dbReference>
<evidence type="ECO:0000256" key="6">
    <source>
        <dbReference type="HAMAP-Rule" id="MF_00147"/>
    </source>
</evidence>
<dbReference type="InterPro" id="IPR000652">
    <property type="entry name" value="Triosephosphate_isomerase"/>
</dbReference>
<dbReference type="EC" id="5.3.1.1" evidence="6 7"/>
<dbReference type="RefSeq" id="WP_315625827.1">
    <property type="nucleotide sequence ID" value="NZ_JAUHMF010000002.1"/>
</dbReference>
<dbReference type="GO" id="GO:0004807">
    <property type="term" value="F:triose-phosphate isomerase activity"/>
    <property type="evidence" value="ECO:0007669"/>
    <property type="project" value="UniProtKB-EC"/>
</dbReference>
<dbReference type="Proteomes" id="UP001254165">
    <property type="component" value="Unassembled WGS sequence"/>
</dbReference>
<dbReference type="HAMAP" id="MF_00147_B">
    <property type="entry name" value="TIM_B"/>
    <property type="match status" value="1"/>
</dbReference>
<feature type="binding site" evidence="6">
    <location>
        <begin position="9"/>
        <end position="11"/>
    </location>
    <ligand>
        <name>substrate</name>
    </ligand>
</feature>
<accession>A0ABU3NQM3</accession>
<dbReference type="EMBL" id="JAUHMF010000002">
    <property type="protein sequence ID" value="MDT8899143.1"/>
    <property type="molecule type" value="Genomic_DNA"/>
</dbReference>
<comment type="subcellular location">
    <subcellularLocation>
        <location evidence="6 7">Cytoplasm</location>
    </subcellularLocation>
</comment>
<protein>
    <recommendedName>
        <fullName evidence="6 7">Triosephosphate isomerase</fullName>
        <shortName evidence="6">TIM</shortName>
        <shortName evidence="6">TPI</shortName>
        <ecNumber evidence="6 7">5.3.1.1</ecNumber>
    </recommendedName>
    <alternativeName>
        <fullName evidence="6">Triose-phosphate isomerase</fullName>
    </alternativeName>
</protein>
<keyword evidence="3 6" id="KW-0963">Cytoplasm</keyword>
<name>A0ABU3NQM3_9CHLR</name>
<feature type="active site" description="Electrophile" evidence="6">
    <location>
        <position position="94"/>
    </location>
</feature>
<comment type="pathway">
    <text evidence="6 7">Carbohydrate degradation; glycolysis; D-glyceraldehyde 3-phosphate from glycerone phosphate: step 1/1.</text>
</comment>
<dbReference type="SUPFAM" id="SSF51351">
    <property type="entry name" value="Triosephosphate isomerase (TIM)"/>
    <property type="match status" value="1"/>
</dbReference>
<evidence type="ECO:0000313" key="8">
    <source>
        <dbReference type="EMBL" id="MDT8899143.1"/>
    </source>
</evidence>
<evidence type="ECO:0000256" key="3">
    <source>
        <dbReference type="ARBA" id="ARBA00022490"/>
    </source>
</evidence>
<keyword evidence="2 6" id="KW-0312">Gluconeogenesis</keyword>